<sequence>MGFIDGGCCESRWGLGRWCFGCPMDGWLNDGCQWVAMAASMIMDEWRALGLVAKMGMGCFQWWMMVSGDEESLVISMVVMNLR</sequence>
<gene>
    <name evidence="1" type="ORF">V6N12_002582</name>
</gene>
<evidence type="ECO:0008006" key="3">
    <source>
        <dbReference type="Google" id="ProtNLM"/>
    </source>
</evidence>
<evidence type="ECO:0000313" key="2">
    <source>
        <dbReference type="Proteomes" id="UP001472677"/>
    </source>
</evidence>
<organism evidence="1 2">
    <name type="scientific">Hibiscus sabdariffa</name>
    <name type="common">roselle</name>
    <dbReference type="NCBI Taxonomy" id="183260"/>
    <lineage>
        <taxon>Eukaryota</taxon>
        <taxon>Viridiplantae</taxon>
        <taxon>Streptophyta</taxon>
        <taxon>Embryophyta</taxon>
        <taxon>Tracheophyta</taxon>
        <taxon>Spermatophyta</taxon>
        <taxon>Magnoliopsida</taxon>
        <taxon>eudicotyledons</taxon>
        <taxon>Gunneridae</taxon>
        <taxon>Pentapetalae</taxon>
        <taxon>rosids</taxon>
        <taxon>malvids</taxon>
        <taxon>Malvales</taxon>
        <taxon>Malvaceae</taxon>
        <taxon>Malvoideae</taxon>
        <taxon>Hibiscus</taxon>
    </lineage>
</organism>
<keyword evidence="2" id="KW-1185">Reference proteome</keyword>
<dbReference type="Proteomes" id="UP001472677">
    <property type="component" value="Unassembled WGS sequence"/>
</dbReference>
<accession>A0ABR2E9E5</accession>
<comment type="caution">
    <text evidence="1">The sequence shown here is derived from an EMBL/GenBank/DDBJ whole genome shotgun (WGS) entry which is preliminary data.</text>
</comment>
<evidence type="ECO:0000313" key="1">
    <source>
        <dbReference type="EMBL" id="KAK8556169.1"/>
    </source>
</evidence>
<reference evidence="1 2" key="1">
    <citation type="journal article" date="2024" name="G3 (Bethesda)">
        <title>Genome assembly of Hibiscus sabdariffa L. provides insights into metabolisms of medicinal natural products.</title>
        <authorList>
            <person name="Kim T."/>
        </authorList>
    </citation>
    <scope>NUCLEOTIDE SEQUENCE [LARGE SCALE GENOMIC DNA]</scope>
    <source>
        <strain evidence="1">TK-2024</strain>
        <tissue evidence="1">Old leaves</tissue>
    </source>
</reference>
<name>A0ABR2E9E5_9ROSI</name>
<proteinExistence type="predicted"/>
<dbReference type="EMBL" id="JBBPBM010000017">
    <property type="protein sequence ID" value="KAK8556169.1"/>
    <property type="molecule type" value="Genomic_DNA"/>
</dbReference>
<protein>
    <recommendedName>
        <fullName evidence="3">Transmembrane protein</fullName>
    </recommendedName>
</protein>